<dbReference type="Pfam" id="PF17941">
    <property type="entry name" value="PP_kinase_C_1"/>
    <property type="match status" value="1"/>
</dbReference>
<dbReference type="Gene3D" id="1.20.58.310">
    <property type="entry name" value="Polyphosphate kinase N-terminal domain"/>
    <property type="match status" value="1"/>
</dbReference>
<dbReference type="SUPFAM" id="SSF143724">
    <property type="entry name" value="PHP14-like"/>
    <property type="match status" value="1"/>
</dbReference>
<feature type="binding site" evidence="6">
    <location>
        <position position="618"/>
    </location>
    <ligand>
        <name>ATP</name>
        <dbReference type="ChEBI" id="CHEBI:30616"/>
    </ligand>
</feature>
<feature type="domain" description="Polyphosphate kinase middle" evidence="8">
    <location>
        <begin position="143"/>
        <end position="331"/>
    </location>
</feature>
<feature type="domain" description="Polyphosphate kinase C-terminal" evidence="11">
    <location>
        <begin position="358"/>
        <end position="521"/>
    </location>
</feature>
<dbReference type="Gene3D" id="3.30.1840.10">
    <property type="entry name" value="Polyphosphate kinase middle domain"/>
    <property type="match status" value="1"/>
</dbReference>
<dbReference type="GO" id="GO:0046872">
    <property type="term" value="F:metal ion binding"/>
    <property type="evidence" value="ECO:0007669"/>
    <property type="project" value="UniProtKB-KW"/>
</dbReference>
<keyword evidence="4 6" id="KW-0418">Kinase</keyword>
<dbReference type="EMBL" id="FXAO01000001">
    <property type="protein sequence ID" value="SMG11578.1"/>
    <property type="molecule type" value="Genomic_DNA"/>
</dbReference>
<evidence type="ECO:0000256" key="2">
    <source>
        <dbReference type="ARBA" id="ARBA00022679"/>
    </source>
</evidence>
<dbReference type="Pfam" id="PF13090">
    <property type="entry name" value="PP_kinase_C"/>
    <property type="match status" value="1"/>
</dbReference>
<dbReference type="CDD" id="cd09167">
    <property type="entry name" value="PLDc_EcPPK1_C2_like"/>
    <property type="match status" value="1"/>
</dbReference>
<organism evidence="12 13">
    <name type="scientific">Arenibacter troitsensis</name>
    <dbReference type="NCBI Taxonomy" id="188872"/>
    <lineage>
        <taxon>Bacteria</taxon>
        <taxon>Pseudomonadati</taxon>
        <taxon>Bacteroidota</taxon>
        <taxon>Flavobacteriia</taxon>
        <taxon>Flavobacteriales</taxon>
        <taxon>Flavobacteriaceae</taxon>
        <taxon>Arenibacter</taxon>
    </lineage>
</organism>
<comment type="similarity">
    <text evidence="6 7">Belongs to the polyphosphate kinase 1 (PPK1) family.</text>
</comment>
<dbReference type="NCBIfam" id="TIGR03705">
    <property type="entry name" value="poly_P_kin"/>
    <property type="match status" value="1"/>
</dbReference>
<dbReference type="Gene3D" id="3.30.870.10">
    <property type="entry name" value="Endonuclease Chain A"/>
    <property type="match status" value="2"/>
</dbReference>
<evidence type="ECO:0000256" key="5">
    <source>
        <dbReference type="ARBA" id="ARBA00022840"/>
    </source>
</evidence>
<keyword evidence="2 6" id="KW-0808">Transferase</keyword>
<evidence type="ECO:0000256" key="6">
    <source>
        <dbReference type="HAMAP-Rule" id="MF_00347"/>
    </source>
</evidence>
<reference evidence="13" key="1">
    <citation type="submission" date="2017-04" db="EMBL/GenBank/DDBJ databases">
        <authorList>
            <person name="Varghese N."/>
            <person name="Submissions S."/>
        </authorList>
    </citation>
    <scope>NUCLEOTIDE SEQUENCE [LARGE SCALE GENOMIC DNA]</scope>
    <source>
        <strain evidence="13">DSM 19835</strain>
    </source>
</reference>
<evidence type="ECO:0000313" key="13">
    <source>
        <dbReference type="Proteomes" id="UP000193420"/>
    </source>
</evidence>
<keyword evidence="6" id="KW-0460">Magnesium</keyword>
<keyword evidence="6" id="KW-0479">Metal-binding</keyword>
<dbReference type="Proteomes" id="UP000193420">
    <property type="component" value="Unassembled WGS sequence"/>
</dbReference>
<dbReference type="InterPro" id="IPR025198">
    <property type="entry name" value="PPK_N_dom"/>
</dbReference>
<sequence length="712" mass="82373">MECRNKRNYRTDTFSKTIIRMIKSKNQYINREISWLSFNERVLQESADKNVPLIERLRFLGIFSNNLDEFFKVRYATVKRIVEAGRTGKSVLGGETAKDLLEEITEIVIKQQTKSLKILSDIEKELETQNIFLINEKKITESQCAFIKNYFIEKVSPVLMTIILNDLAGFPMLKDTAAYLAVKLILKKQPDSKSNFKEKRYALIEIPKGIDRFVVLPKEGDKNYIIILDDLIRYCLGSIFNMFDYESISAHMIKITRDAELDMDNDLSKSFIEKISSSVEHRKISDPVRFVYDKSIGKDTLDFLKDKMDIEDTDSVIPGGRYHNRRDYMGFPSLGRNDLMYDKISPLPIKGISLEGSLFERVAEKDFLQYTPYQTFSYIIKFLREAALDPKVRNIKITVYRLADNSQVAASLINAVKNGKHVTVQIELQARFDEQANIEYAEQLQAEGVKLIFGVRGLKVHSKICLVEREEGAHIKRYGFISTGNFNESTARIYTDYTLFTAHDGVLKELNKVFDFFETTYKINKYKHLIVSPHYTKNVFKKLIDKEIQNAKAGKEAYIKIKMNSFTSYKMVDKLYEASRAGVKIQLIIRGICCLVPGVKGMSENIEAISIVDKFLEHPRVFIFGNDGNSKVYISSADWMTRNLDYRVEVGVPIYDADVKQELLDTFDISWKDNVKARMFSERHDNAYRKNNNPKVRSQFATYDYYLNKLNS</sequence>
<dbReference type="InterPro" id="IPR041108">
    <property type="entry name" value="PP_kinase_C_1"/>
</dbReference>
<evidence type="ECO:0000259" key="8">
    <source>
        <dbReference type="Pfam" id="PF02503"/>
    </source>
</evidence>
<evidence type="ECO:0000256" key="1">
    <source>
        <dbReference type="ARBA" id="ARBA00022553"/>
    </source>
</evidence>
<dbReference type="NCBIfam" id="NF003917">
    <property type="entry name" value="PRK05443.1-1"/>
    <property type="match status" value="1"/>
</dbReference>
<feature type="binding site" evidence="6">
    <location>
        <position position="590"/>
    </location>
    <ligand>
        <name>ATP</name>
        <dbReference type="ChEBI" id="CHEBI:30616"/>
    </ligand>
</feature>
<keyword evidence="13" id="KW-1185">Reference proteome</keyword>
<dbReference type="SUPFAM" id="SSF56024">
    <property type="entry name" value="Phospholipase D/nuclease"/>
    <property type="match status" value="2"/>
</dbReference>
<name>A0A1X7IBJ6_9FLAO</name>
<dbReference type="GO" id="GO:0006799">
    <property type="term" value="P:polyphosphate biosynthetic process"/>
    <property type="evidence" value="ECO:0007669"/>
    <property type="project" value="UniProtKB-UniRule"/>
</dbReference>
<keyword evidence="5 6" id="KW-0067">ATP-binding</keyword>
<dbReference type="AlphaFoldDB" id="A0A1X7IBJ6"/>
<feature type="binding site" evidence="6">
    <location>
        <position position="401"/>
    </location>
    <ligand>
        <name>Mg(2+)</name>
        <dbReference type="ChEBI" id="CHEBI:18420"/>
    </ligand>
</feature>
<comment type="function">
    <text evidence="6 7">Catalyzes the reversible transfer of the terminal phosphate of ATP to form a long-chain polyphosphate (polyP).</text>
</comment>
<dbReference type="GO" id="GO:0009358">
    <property type="term" value="C:polyphosphate kinase complex"/>
    <property type="evidence" value="ECO:0007669"/>
    <property type="project" value="InterPro"/>
</dbReference>
<protein>
    <recommendedName>
        <fullName evidence="6 7">Polyphosphate kinase</fullName>
        <ecNumber evidence="6 7">2.7.4.1</ecNumber>
    </recommendedName>
    <alternativeName>
        <fullName evidence="6">ATP-polyphosphate phosphotransferase</fullName>
    </alternativeName>
    <alternativeName>
        <fullName evidence="6">Polyphosphoric acid kinase</fullName>
    </alternativeName>
</protein>
<dbReference type="Pfam" id="PF13089">
    <property type="entry name" value="PP_kinase_N"/>
    <property type="match status" value="1"/>
</dbReference>
<feature type="binding site" evidence="6">
    <location>
        <position position="66"/>
    </location>
    <ligand>
        <name>ATP</name>
        <dbReference type="ChEBI" id="CHEBI:30616"/>
    </ligand>
</feature>
<evidence type="ECO:0000259" key="11">
    <source>
        <dbReference type="Pfam" id="PF17941"/>
    </source>
</evidence>
<evidence type="ECO:0000259" key="9">
    <source>
        <dbReference type="Pfam" id="PF13089"/>
    </source>
</evidence>
<dbReference type="GO" id="GO:0008976">
    <property type="term" value="F:polyphosphate kinase activity"/>
    <property type="evidence" value="ECO:0007669"/>
    <property type="project" value="UniProtKB-UniRule"/>
</dbReference>
<dbReference type="CDD" id="cd09164">
    <property type="entry name" value="PLDc_EcPPK1_C1_like"/>
    <property type="match status" value="1"/>
</dbReference>
<dbReference type="GO" id="GO:0005524">
    <property type="term" value="F:ATP binding"/>
    <property type="evidence" value="ECO:0007669"/>
    <property type="project" value="UniProtKB-KW"/>
</dbReference>
<dbReference type="PANTHER" id="PTHR30218">
    <property type="entry name" value="POLYPHOSPHATE KINASE"/>
    <property type="match status" value="1"/>
</dbReference>
<comment type="cofactor">
    <cofactor evidence="6">
        <name>Mg(2+)</name>
        <dbReference type="ChEBI" id="CHEBI:18420"/>
    </cofactor>
</comment>
<dbReference type="EC" id="2.7.4.1" evidence="6 7"/>
<feature type="binding site" evidence="6">
    <location>
        <position position="431"/>
    </location>
    <ligand>
        <name>Mg(2+)</name>
        <dbReference type="ChEBI" id="CHEBI:18420"/>
    </ligand>
</feature>
<dbReference type="Pfam" id="PF02503">
    <property type="entry name" value="PP_kinase"/>
    <property type="match status" value="1"/>
</dbReference>
<evidence type="ECO:0000313" key="12">
    <source>
        <dbReference type="EMBL" id="SMG11578.1"/>
    </source>
</evidence>
<dbReference type="InterPro" id="IPR036830">
    <property type="entry name" value="PP_kinase_middle_dom_sf"/>
</dbReference>
<gene>
    <name evidence="6" type="primary">ppk</name>
    <name evidence="12" type="ORF">SAMN03080602_00617</name>
</gene>
<dbReference type="STRING" id="188872.SAMN03080602_00617"/>
<evidence type="ECO:0000256" key="3">
    <source>
        <dbReference type="ARBA" id="ARBA00022741"/>
    </source>
</evidence>
<feature type="binding site" evidence="6">
    <location>
        <position position="494"/>
    </location>
    <ligand>
        <name>ATP</name>
        <dbReference type="ChEBI" id="CHEBI:30616"/>
    </ligand>
</feature>
<proteinExistence type="inferred from homology"/>
<evidence type="ECO:0000256" key="4">
    <source>
        <dbReference type="ARBA" id="ARBA00022777"/>
    </source>
</evidence>
<feature type="active site" description="Phosphohistidine intermediate" evidence="6">
    <location>
        <position position="461"/>
    </location>
</feature>
<dbReference type="InterPro" id="IPR024953">
    <property type="entry name" value="PP_kinase_middle"/>
</dbReference>
<keyword evidence="3 6" id="KW-0547">Nucleotide-binding</keyword>
<dbReference type="InterPro" id="IPR025200">
    <property type="entry name" value="PPK_C_dom2"/>
</dbReference>
<dbReference type="SUPFAM" id="SSF140356">
    <property type="entry name" value="PPK N-terminal domain-like"/>
    <property type="match status" value="1"/>
</dbReference>
<feature type="domain" description="Polyphosphate kinase C-terminal" evidence="10">
    <location>
        <begin position="529"/>
        <end position="699"/>
    </location>
</feature>
<dbReference type="PANTHER" id="PTHR30218:SF0">
    <property type="entry name" value="POLYPHOSPHATE KINASE"/>
    <property type="match status" value="1"/>
</dbReference>
<dbReference type="InterPro" id="IPR036832">
    <property type="entry name" value="PPK_N_dom_sf"/>
</dbReference>
<dbReference type="InterPro" id="IPR003414">
    <property type="entry name" value="PP_kinase"/>
</dbReference>
<keyword evidence="1 6" id="KW-0597">Phosphoprotein</keyword>
<dbReference type="PIRSF" id="PIRSF015589">
    <property type="entry name" value="PP_kinase"/>
    <property type="match status" value="1"/>
</dbReference>
<evidence type="ECO:0000259" key="10">
    <source>
        <dbReference type="Pfam" id="PF13090"/>
    </source>
</evidence>
<accession>A0A1X7IBJ6</accession>
<feature type="domain" description="Polyphosphate kinase N-terminal" evidence="9">
    <location>
        <begin position="28"/>
        <end position="133"/>
    </location>
</feature>
<dbReference type="HAMAP" id="MF_00347">
    <property type="entry name" value="Polyphosphate_kinase"/>
    <property type="match status" value="1"/>
</dbReference>
<evidence type="ECO:0000256" key="7">
    <source>
        <dbReference type="RuleBase" id="RU003800"/>
    </source>
</evidence>
<comment type="PTM">
    <text evidence="6 7">An intermediate of this reaction is the autophosphorylated ppk in which a phosphate is covalently linked to a histidine residue through a N-P bond.</text>
</comment>
<comment type="catalytic activity">
    <reaction evidence="6 7">
        <text>[phosphate](n) + ATP = [phosphate](n+1) + ADP</text>
        <dbReference type="Rhea" id="RHEA:19573"/>
        <dbReference type="Rhea" id="RHEA-COMP:9859"/>
        <dbReference type="Rhea" id="RHEA-COMP:14280"/>
        <dbReference type="ChEBI" id="CHEBI:16838"/>
        <dbReference type="ChEBI" id="CHEBI:30616"/>
        <dbReference type="ChEBI" id="CHEBI:456216"/>
        <dbReference type="EC" id="2.7.4.1"/>
    </reaction>
</comment>